<dbReference type="PANTHER" id="PTHR47135:SF1">
    <property type="entry name" value="FIBRONECTIN TYPE III DOMAIN-CONTAINING PROTEIN 7"/>
    <property type="match status" value="1"/>
</dbReference>
<name>A1ZIV3_MICM2</name>
<protein>
    <submittedName>
        <fullName evidence="2">Fibronectin type III domain protein</fullName>
    </submittedName>
</protein>
<gene>
    <name evidence="2" type="ORF">M23134_00373</name>
</gene>
<dbReference type="eggNOG" id="COG4733">
    <property type="taxonomic scope" value="Bacteria"/>
</dbReference>
<dbReference type="eggNOG" id="COG3693">
    <property type="taxonomic scope" value="Bacteria"/>
</dbReference>
<comment type="caution">
    <text evidence="2">The sequence shown here is derived from an EMBL/GenBank/DDBJ whole genome shotgun (WGS) entry which is preliminary data.</text>
</comment>
<dbReference type="CDD" id="cd00063">
    <property type="entry name" value="FN3"/>
    <property type="match status" value="2"/>
</dbReference>
<dbReference type="Pfam" id="PF00041">
    <property type="entry name" value="fn3"/>
    <property type="match status" value="1"/>
</dbReference>
<reference evidence="2 3" key="1">
    <citation type="submission" date="2007-01" db="EMBL/GenBank/DDBJ databases">
        <authorList>
            <person name="Haygood M."/>
            <person name="Podell S."/>
            <person name="Anderson C."/>
            <person name="Hopkinson B."/>
            <person name="Roe K."/>
            <person name="Barbeau K."/>
            <person name="Gaasterland T."/>
            <person name="Ferriera S."/>
            <person name="Johnson J."/>
            <person name="Kravitz S."/>
            <person name="Beeson K."/>
            <person name="Sutton G."/>
            <person name="Rogers Y.-H."/>
            <person name="Friedman R."/>
            <person name="Frazier M."/>
            <person name="Venter J.C."/>
        </authorList>
    </citation>
    <scope>NUCLEOTIDE SEQUENCE [LARGE SCALE GENOMIC DNA]</scope>
    <source>
        <strain evidence="2 3">ATCC 23134</strain>
    </source>
</reference>
<dbReference type="InterPro" id="IPR013783">
    <property type="entry name" value="Ig-like_fold"/>
</dbReference>
<dbReference type="SUPFAM" id="SSF49265">
    <property type="entry name" value="Fibronectin type III"/>
    <property type="match status" value="3"/>
</dbReference>
<dbReference type="Proteomes" id="UP000004095">
    <property type="component" value="Unassembled WGS sequence"/>
</dbReference>
<feature type="domain" description="Fibronectin type-III" evidence="1">
    <location>
        <begin position="195"/>
        <end position="288"/>
    </location>
</feature>
<evidence type="ECO:0000313" key="3">
    <source>
        <dbReference type="Proteomes" id="UP000004095"/>
    </source>
</evidence>
<dbReference type="InterPro" id="IPR036116">
    <property type="entry name" value="FN3_sf"/>
</dbReference>
<organism evidence="2 3">
    <name type="scientific">Microscilla marina ATCC 23134</name>
    <dbReference type="NCBI Taxonomy" id="313606"/>
    <lineage>
        <taxon>Bacteria</taxon>
        <taxon>Pseudomonadati</taxon>
        <taxon>Bacteroidota</taxon>
        <taxon>Cytophagia</taxon>
        <taxon>Cytophagales</taxon>
        <taxon>Microscillaceae</taxon>
        <taxon>Microscilla</taxon>
    </lineage>
</organism>
<dbReference type="PROSITE" id="PS50853">
    <property type="entry name" value="FN3"/>
    <property type="match status" value="2"/>
</dbReference>
<dbReference type="Gene3D" id="2.60.40.10">
    <property type="entry name" value="Immunoglobulins"/>
    <property type="match status" value="5"/>
</dbReference>
<evidence type="ECO:0000259" key="1">
    <source>
        <dbReference type="PROSITE" id="PS50853"/>
    </source>
</evidence>
<feature type="domain" description="Fibronectin type-III" evidence="1">
    <location>
        <begin position="8"/>
        <end position="101"/>
    </location>
</feature>
<sequence>MFEKEFILPLPVAEEADQVNAVGFTARWKSVTGATGYEIDIALDENFGEILSDYKGKKVESNALIITNLEANTTYYYRVRAQISNQTSQSSNIIKVTTAELNTPIVYEASEVTATGFRVHWKKMPVVGTYLLDISTNSQFANFLPGFKDREVSNDTTFLVSNITVNTTYFYRIRIKQSESYSAYSNVQSVLTSTLPQPVTVAATNIQLTSFIAHWKAMPEAVSYRIDIAKDALFQQILSGYNNTEVTTNSLVVANLDANTAYYYRVRAVNEESTSNHSNITIANTLNLDAPLATEATLIESGSFKAHWNPVNNAASYLLDVALDPAFSQILPAYNSVAIIGTELVVQSVDASTSYYYRVRAQGLNATSENSNAIKVTTDLLPAPVATAASGQKIFEFTANWQSQDGINLYLLDIATDAGFVNIVTGYNGKEVAGTSYKVQGLDFKATYFYRLRSKRLTKVSDYSNTIQVDACISNTCKVSRIQFFSNGTPITEEQTFTYNAQSQLISINYPKLPNAKNTVTYNGDGSIQKVVYTYNSSVIHTHIYTYSGGSLISIKQYDGASTFKEMWTFSYNAQNQRTSWSIYSDETQVNLTSRFDYTYDAKGNVVEVKDQNGTSIRQYQYDDKLSPYATIHPDLCFFVSTNRDNWTTGSVHRDENEYRGFLPINNIKKEVISGTTTEVFIFNYNSKGLATSKEAFYSAIYTMTGCSF</sequence>
<proteinExistence type="predicted"/>
<dbReference type="InterPro" id="IPR003961">
    <property type="entry name" value="FN3_dom"/>
</dbReference>
<dbReference type="PANTHER" id="PTHR47135">
    <property type="entry name" value="FIBRONECTIN TYPE III DOMAIN-CONTAINING PROTEIN 7"/>
    <property type="match status" value="1"/>
</dbReference>
<keyword evidence="3" id="KW-1185">Reference proteome</keyword>
<dbReference type="SMART" id="SM00060">
    <property type="entry name" value="FN3"/>
    <property type="match status" value="4"/>
</dbReference>
<accession>A1ZIV3</accession>
<evidence type="ECO:0000313" key="2">
    <source>
        <dbReference type="EMBL" id="EAY29489.1"/>
    </source>
</evidence>
<dbReference type="AlphaFoldDB" id="A1ZIV3"/>
<dbReference type="EMBL" id="AAWS01000010">
    <property type="protein sequence ID" value="EAY29489.1"/>
    <property type="molecule type" value="Genomic_DNA"/>
</dbReference>